<dbReference type="GO" id="GO:0050660">
    <property type="term" value="F:flavin adenine dinucleotide binding"/>
    <property type="evidence" value="ECO:0007669"/>
    <property type="project" value="TreeGrafter"/>
</dbReference>
<dbReference type="InterPro" id="IPR050982">
    <property type="entry name" value="Auxin_biosynth/cation_transpt"/>
</dbReference>
<reference evidence="2 3" key="1">
    <citation type="submission" date="2018-10" db="EMBL/GenBank/DDBJ databases">
        <authorList>
            <person name="Perry B.J."/>
            <person name="Sullivan J.T."/>
            <person name="Murphy R.J.T."/>
            <person name="Ramsay J.P."/>
            <person name="Ronson C.W."/>
        </authorList>
    </citation>
    <scope>NUCLEOTIDE SEQUENCE [LARGE SCALE GENOMIC DNA]</scope>
    <source>
        <strain evidence="2 3">R88b</strain>
    </source>
</reference>
<dbReference type="Gene3D" id="3.50.50.60">
    <property type="entry name" value="FAD/NAD(P)-binding domain"/>
    <property type="match status" value="1"/>
</dbReference>
<protein>
    <submittedName>
        <fullName evidence="2">FAD-dependent oxidoreductase</fullName>
    </submittedName>
</protein>
<organism evidence="2 3">
    <name type="scientific">Mesorhizobium loti R88b</name>
    <dbReference type="NCBI Taxonomy" id="935548"/>
    <lineage>
        <taxon>Bacteria</taxon>
        <taxon>Pseudomonadati</taxon>
        <taxon>Pseudomonadota</taxon>
        <taxon>Alphaproteobacteria</taxon>
        <taxon>Hyphomicrobiales</taxon>
        <taxon>Phyllobacteriaceae</taxon>
        <taxon>Mesorhizobium</taxon>
    </lineage>
</organism>
<name>A0A6M7WM04_RHILI</name>
<dbReference type="PANTHER" id="PTHR43539">
    <property type="entry name" value="FLAVIN-BINDING MONOOXYGENASE-LIKE PROTEIN (AFU_ORTHOLOGUE AFUA_4G09220)"/>
    <property type="match status" value="1"/>
</dbReference>
<gene>
    <name evidence="2" type="ORF">EB235_18160</name>
</gene>
<proteinExistence type="predicted"/>
<evidence type="ECO:0000313" key="3">
    <source>
        <dbReference type="Proteomes" id="UP000503017"/>
    </source>
</evidence>
<accession>A0A6M7WM04</accession>
<dbReference type="Pfam" id="PF13738">
    <property type="entry name" value="Pyr_redox_3"/>
    <property type="match status" value="1"/>
</dbReference>
<dbReference type="Proteomes" id="UP000503017">
    <property type="component" value="Chromosome"/>
</dbReference>
<keyword evidence="1" id="KW-0560">Oxidoreductase</keyword>
<sequence length="417" mass="45540">MRRRGRRVGITETKARAGALLEQGAAFMQLEAGVLQAAGGHAASQASSGDEMRPAPGDEHFDVVIIGAGQSGLSVGYHLARKGLKYVILEGRERVGDCWRSRWDSLRLFTPARYDGLAGMPFPAHRFAFPTKDEMADYLEAYARKFSLPVRTGVKVDEVTRIDGRYVVTAGRTRYSADHVVIASASYQKPKVPDFAALLDPSIRQFHSSAYQNPSLLNPGGVLLVGAGNSGAEIAMDVAPTHQTWLAGRHPGNIPVAYNGYFAMRLVLPVVFRFIFHRLLTVDTPMGRKAKLGQLSHGLPLIRVKPHDLDAAGVRRVSRVAGVRDGKPLLDDGRTLDVTNVIWCTGFKAGLDWIRLPIFDDNGRVKQYRGAVEGEPGLYVCGLHFQHSTSSTMIHGAARDASYVADKIGERMRAAAR</sequence>
<dbReference type="PRINTS" id="PR00368">
    <property type="entry name" value="FADPNR"/>
</dbReference>
<dbReference type="AlphaFoldDB" id="A0A6M7WM04"/>
<evidence type="ECO:0000256" key="1">
    <source>
        <dbReference type="ARBA" id="ARBA00023002"/>
    </source>
</evidence>
<dbReference type="EMBL" id="CP033367">
    <property type="protein sequence ID" value="QKD03187.1"/>
    <property type="molecule type" value="Genomic_DNA"/>
</dbReference>
<dbReference type="PRINTS" id="PR00469">
    <property type="entry name" value="PNDRDTASEII"/>
</dbReference>
<dbReference type="SUPFAM" id="SSF51905">
    <property type="entry name" value="FAD/NAD(P)-binding domain"/>
    <property type="match status" value="2"/>
</dbReference>
<evidence type="ECO:0000313" key="2">
    <source>
        <dbReference type="EMBL" id="QKD03187.1"/>
    </source>
</evidence>
<dbReference type="InterPro" id="IPR036188">
    <property type="entry name" value="FAD/NAD-bd_sf"/>
</dbReference>
<dbReference type="GO" id="GO:0004497">
    <property type="term" value="F:monooxygenase activity"/>
    <property type="evidence" value="ECO:0007669"/>
    <property type="project" value="TreeGrafter"/>
</dbReference>
<dbReference type="PANTHER" id="PTHR43539:SF78">
    <property type="entry name" value="FLAVIN-CONTAINING MONOOXYGENASE"/>
    <property type="match status" value="1"/>
</dbReference>